<feature type="transmembrane region" description="Helical" evidence="1">
    <location>
        <begin position="185"/>
        <end position="207"/>
    </location>
</feature>
<keyword evidence="1" id="KW-1133">Transmembrane helix</keyword>
<dbReference type="Pfam" id="PF00892">
    <property type="entry name" value="EamA"/>
    <property type="match status" value="2"/>
</dbReference>
<accession>A0A1M5XQU3</accession>
<dbReference type="RefSeq" id="WP_073377660.1">
    <property type="nucleotide sequence ID" value="NZ_FQXS01000022.1"/>
</dbReference>
<dbReference type="EMBL" id="FQXS01000022">
    <property type="protein sequence ID" value="SHI02126.1"/>
    <property type="molecule type" value="Genomic_DNA"/>
</dbReference>
<feature type="transmembrane region" description="Helical" evidence="1">
    <location>
        <begin position="35"/>
        <end position="55"/>
    </location>
</feature>
<keyword evidence="1" id="KW-0472">Membrane</keyword>
<sequence length="295" mass="32440">MTWIFFTIFAAFMQSIRTAGQKKLTADLSSVTVSWARYGFGLPVALVYLATLSLYFDFELVTLPIRFWLFVVLASVAQLAATVLLVMVLSLRNFAVATTYAKTEPLLAAVFAFAVFHRSIGGFDWLAIALGCIGIAFVSVRRSHLSVRSLLANKAAVYGLAAGVCFAITSVLLREASLLSPSDPMITAAFVLSVSIVIQGLLCTVLVHREDPSNWRRLKKHMGIGWFIGVTGALGSIGWFTAFALQEAALVKTLGQIEFLFTVLITTLFFKERIHRYEWIGMTLVVLSILVLLQT</sequence>
<feature type="transmembrane region" description="Helical" evidence="1">
    <location>
        <begin position="249"/>
        <end position="270"/>
    </location>
</feature>
<feature type="domain" description="EamA" evidence="2">
    <location>
        <begin position="2"/>
        <end position="139"/>
    </location>
</feature>
<protein>
    <submittedName>
        <fullName evidence="3">Uncharacterized membrane protein</fullName>
    </submittedName>
</protein>
<keyword evidence="1" id="KW-0812">Transmembrane</keyword>
<evidence type="ECO:0000313" key="4">
    <source>
        <dbReference type="Proteomes" id="UP000184139"/>
    </source>
</evidence>
<dbReference type="SUPFAM" id="SSF103481">
    <property type="entry name" value="Multidrug resistance efflux transporter EmrE"/>
    <property type="match status" value="2"/>
</dbReference>
<dbReference type="Proteomes" id="UP000184139">
    <property type="component" value="Unassembled WGS sequence"/>
</dbReference>
<dbReference type="AlphaFoldDB" id="A0A1M5XQU3"/>
<proteinExistence type="predicted"/>
<evidence type="ECO:0000313" key="3">
    <source>
        <dbReference type="EMBL" id="SHI02126.1"/>
    </source>
</evidence>
<dbReference type="PANTHER" id="PTHR22911:SF137">
    <property type="entry name" value="SOLUTE CARRIER FAMILY 35 MEMBER G2-RELATED"/>
    <property type="match status" value="1"/>
</dbReference>
<feature type="transmembrane region" description="Helical" evidence="1">
    <location>
        <begin position="67"/>
        <end position="89"/>
    </location>
</feature>
<feature type="transmembrane region" description="Helical" evidence="1">
    <location>
        <begin position="223"/>
        <end position="243"/>
    </location>
</feature>
<feature type="transmembrane region" description="Helical" evidence="1">
    <location>
        <begin position="277"/>
        <end position="294"/>
    </location>
</feature>
<dbReference type="InterPro" id="IPR037185">
    <property type="entry name" value="EmrE-like"/>
</dbReference>
<dbReference type="InterPro" id="IPR000620">
    <property type="entry name" value="EamA_dom"/>
</dbReference>
<feature type="transmembrane region" description="Helical" evidence="1">
    <location>
        <begin position="109"/>
        <end position="138"/>
    </location>
</feature>
<name>A0A1M5XQU3_9BACT</name>
<organism evidence="3 4">
    <name type="scientific">Desulfofustis glycolicus DSM 9705</name>
    <dbReference type="NCBI Taxonomy" id="1121409"/>
    <lineage>
        <taxon>Bacteria</taxon>
        <taxon>Pseudomonadati</taxon>
        <taxon>Thermodesulfobacteriota</taxon>
        <taxon>Desulfobulbia</taxon>
        <taxon>Desulfobulbales</taxon>
        <taxon>Desulfocapsaceae</taxon>
        <taxon>Desulfofustis</taxon>
    </lineage>
</organism>
<keyword evidence="4" id="KW-1185">Reference proteome</keyword>
<dbReference type="STRING" id="1121409.SAMN02745124_03268"/>
<feature type="domain" description="EamA" evidence="2">
    <location>
        <begin position="154"/>
        <end position="293"/>
    </location>
</feature>
<gene>
    <name evidence="3" type="ORF">SAMN02745124_03268</name>
</gene>
<feature type="transmembrane region" description="Helical" evidence="1">
    <location>
        <begin position="150"/>
        <end position="173"/>
    </location>
</feature>
<dbReference type="PANTHER" id="PTHR22911">
    <property type="entry name" value="ACYL-MALONYL CONDENSING ENZYME-RELATED"/>
    <property type="match status" value="1"/>
</dbReference>
<reference evidence="3 4" key="1">
    <citation type="submission" date="2016-11" db="EMBL/GenBank/DDBJ databases">
        <authorList>
            <person name="Jaros S."/>
            <person name="Januszkiewicz K."/>
            <person name="Wedrychowicz H."/>
        </authorList>
    </citation>
    <scope>NUCLEOTIDE SEQUENCE [LARGE SCALE GENOMIC DNA]</scope>
    <source>
        <strain evidence="3 4">DSM 9705</strain>
    </source>
</reference>
<evidence type="ECO:0000259" key="2">
    <source>
        <dbReference type="Pfam" id="PF00892"/>
    </source>
</evidence>
<dbReference type="OrthoDB" id="6707471at2"/>
<dbReference type="GO" id="GO:0016020">
    <property type="term" value="C:membrane"/>
    <property type="evidence" value="ECO:0007669"/>
    <property type="project" value="InterPro"/>
</dbReference>
<evidence type="ECO:0000256" key="1">
    <source>
        <dbReference type="SAM" id="Phobius"/>
    </source>
</evidence>